<organism evidence="2 3">
    <name type="scientific">Punica granatum</name>
    <name type="common">Pomegranate</name>
    <dbReference type="NCBI Taxonomy" id="22663"/>
    <lineage>
        <taxon>Eukaryota</taxon>
        <taxon>Viridiplantae</taxon>
        <taxon>Streptophyta</taxon>
        <taxon>Embryophyta</taxon>
        <taxon>Tracheophyta</taxon>
        <taxon>Spermatophyta</taxon>
        <taxon>Magnoliopsida</taxon>
        <taxon>eudicotyledons</taxon>
        <taxon>Gunneridae</taxon>
        <taxon>Pentapetalae</taxon>
        <taxon>rosids</taxon>
        <taxon>malvids</taxon>
        <taxon>Myrtales</taxon>
        <taxon>Lythraceae</taxon>
        <taxon>Punica</taxon>
    </lineage>
</organism>
<proteinExistence type="predicted"/>
<dbReference type="Pfam" id="PF24924">
    <property type="entry name" value="DUF7745"/>
    <property type="match status" value="1"/>
</dbReference>
<dbReference type="PANTHER" id="PTHR48200:SF1">
    <property type="entry name" value="AMINOTRANSFERASE-LIKE PLANT MOBILE DOMAIN-CONTAINING PROTEIN"/>
    <property type="match status" value="1"/>
</dbReference>
<evidence type="ECO:0000259" key="1">
    <source>
        <dbReference type="Pfam" id="PF24924"/>
    </source>
</evidence>
<name>A0A2I0KD71_PUNGR</name>
<comment type="caution">
    <text evidence="2">The sequence shown here is derived from an EMBL/GenBank/DDBJ whole genome shotgun (WGS) entry which is preliminary data.</text>
</comment>
<dbReference type="PANTHER" id="PTHR48200">
    <property type="entry name" value="PROTEIN, PUTATIVE-RELATED"/>
    <property type="match status" value="1"/>
</dbReference>
<gene>
    <name evidence="2" type="ORF">CRG98_013433</name>
</gene>
<feature type="domain" description="DUF7745" evidence="1">
    <location>
        <begin position="105"/>
        <end position="272"/>
    </location>
</feature>
<sequence>MLSTRRVGWNFLGATVTFWDSTHAIFNIQGTELTPTIEEYRTLISRTVVAHSIVEPNLRTTQLVLVSRLVRVTDLSYMPNCVANRIDAALASFVLQVVGGYGYEVALMAETIESLDRVTQITNQRLRGSPILLQIWLQSHASPFGLVRPILFFNCSESIISRLLPLMRVEEHKISEWIKIFREVSPKGFKWRVAWMPPGAMALRCHDFNGIPLLSHVGSTIYFPARVMRQFGSLQTVPEDTARTRFQHTWREDQTSVDCQSDIQQVLSAWHTAVTELPYFHEHPTQDEWDFQATEEYILHFYRWIPLAQEDFTGSPRPEGSTPYGAPSTSSMAVQAELTNLRSERDCHRSAPASKGARPDMRQVIEARTGVDTCERCPREVQEEDPWSISFQNSRIACISFIYCLAATTHFYATGEWCPPSWVDHPRSSPLYGETCYDQRPLIVAAHPARQSTCANLREQATYGLHPSSMARKSTTRRQPEY</sequence>
<accession>A0A2I0KD71</accession>
<dbReference type="EMBL" id="PGOL01000684">
    <property type="protein sequence ID" value="PKI66180.1"/>
    <property type="molecule type" value="Genomic_DNA"/>
</dbReference>
<keyword evidence="3" id="KW-1185">Reference proteome</keyword>
<evidence type="ECO:0000313" key="2">
    <source>
        <dbReference type="EMBL" id="PKI66180.1"/>
    </source>
</evidence>
<dbReference type="InterPro" id="IPR056647">
    <property type="entry name" value="DUF7745"/>
</dbReference>
<evidence type="ECO:0000313" key="3">
    <source>
        <dbReference type="Proteomes" id="UP000233551"/>
    </source>
</evidence>
<reference evidence="2 3" key="1">
    <citation type="submission" date="2017-11" db="EMBL/GenBank/DDBJ databases">
        <title>De-novo sequencing of pomegranate (Punica granatum L.) genome.</title>
        <authorList>
            <person name="Akparov Z."/>
            <person name="Amiraslanov A."/>
            <person name="Hajiyeva S."/>
            <person name="Abbasov M."/>
            <person name="Kaur K."/>
            <person name="Hamwieh A."/>
            <person name="Solovyev V."/>
            <person name="Salamov A."/>
            <person name="Braich B."/>
            <person name="Kosarev P."/>
            <person name="Mahmoud A."/>
            <person name="Hajiyev E."/>
            <person name="Babayeva S."/>
            <person name="Izzatullayeva V."/>
            <person name="Mammadov A."/>
            <person name="Mammadov A."/>
            <person name="Sharifova S."/>
            <person name="Ojaghi J."/>
            <person name="Eynullazada K."/>
            <person name="Bayramov B."/>
            <person name="Abdulazimova A."/>
            <person name="Shahmuradov I."/>
        </authorList>
    </citation>
    <scope>NUCLEOTIDE SEQUENCE [LARGE SCALE GENOMIC DNA]</scope>
    <source>
        <strain evidence="3">cv. AG2017</strain>
        <tissue evidence="2">Leaf</tissue>
    </source>
</reference>
<dbReference type="Proteomes" id="UP000233551">
    <property type="component" value="Unassembled WGS sequence"/>
</dbReference>
<dbReference type="AlphaFoldDB" id="A0A2I0KD71"/>
<protein>
    <recommendedName>
        <fullName evidence="1">DUF7745 domain-containing protein</fullName>
    </recommendedName>
</protein>